<protein>
    <submittedName>
        <fullName evidence="2">Uncharacterized protein</fullName>
    </submittedName>
</protein>
<comment type="caution">
    <text evidence="2">The sequence shown here is derived from an EMBL/GenBank/DDBJ whole genome shotgun (WGS) entry which is preliminary data.</text>
</comment>
<keyword evidence="3" id="KW-1185">Reference proteome</keyword>
<feature type="compositionally biased region" description="Polar residues" evidence="1">
    <location>
        <begin position="11"/>
        <end position="28"/>
    </location>
</feature>
<feature type="non-terminal residue" evidence="2">
    <location>
        <position position="1"/>
    </location>
</feature>
<name>A0ABP0MMD3_9DINO</name>
<proteinExistence type="predicted"/>
<evidence type="ECO:0000313" key="3">
    <source>
        <dbReference type="Proteomes" id="UP001642464"/>
    </source>
</evidence>
<feature type="non-terminal residue" evidence="2">
    <location>
        <position position="55"/>
    </location>
</feature>
<sequence length="55" mass="6083">NQQPPAPANAGPTSTSTTSRTNGESRSMATRCLRNWSAWSSKRGVRKRMVFGWQS</sequence>
<evidence type="ECO:0000256" key="1">
    <source>
        <dbReference type="SAM" id="MobiDB-lite"/>
    </source>
</evidence>
<reference evidence="2 3" key="1">
    <citation type="submission" date="2024-02" db="EMBL/GenBank/DDBJ databases">
        <authorList>
            <person name="Chen Y."/>
            <person name="Shah S."/>
            <person name="Dougan E. K."/>
            <person name="Thang M."/>
            <person name="Chan C."/>
        </authorList>
    </citation>
    <scope>NUCLEOTIDE SEQUENCE [LARGE SCALE GENOMIC DNA]</scope>
</reference>
<evidence type="ECO:0000313" key="2">
    <source>
        <dbReference type="EMBL" id="CAK9052358.1"/>
    </source>
</evidence>
<gene>
    <name evidence="2" type="ORF">SCF082_LOCUS28650</name>
</gene>
<dbReference type="EMBL" id="CAXAMM010022646">
    <property type="protein sequence ID" value="CAK9052358.1"/>
    <property type="molecule type" value="Genomic_DNA"/>
</dbReference>
<dbReference type="Proteomes" id="UP001642464">
    <property type="component" value="Unassembled WGS sequence"/>
</dbReference>
<feature type="region of interest" description="Disordered" evidence="1">
    <location>
        <begin position="1"/>
        <end position="29"/>
    </location>
</feature>
<organism evidence="2 3">
    <name type="scientific">Durusdinium trenchii</name>
    <dbReference type="NCBI Taxonomy" id="1381693"/>
    <lineage>
        <taxon>Eukaryota</taxon>
        <taxon>Sar</taxon>
        <taxon>Alveolata</taxon>
        <taxon>Dinophyceae</taxon>
        <taxon>Suessiales</taxon>
        <taxon>Symbiodiniaceae</taxon>
        <taxon>Durusdinium</taxon>
    </lineage>
</organism>
<accession>A0ABP0MMD3</accession>